<sequence length="162" mass="17764">MTSFARLCALALLAAAPLALAAPTETEMRSIAAANTDYQYAKQAIAKEDWKSAIAALNSAARNDPNSADVQNLLGFSYRKSGDLDSAFKHYSKALELNPRHLGAHEYVGRAFLMAGKPDQAKEHLAALEKYCTETCPERESLKKAIAEWDPWKSGVRTGRTY</sequence>
<keyword evidence="1" id="KW-0802">TPR repeat</keyword>
<feature type="chain" id="PRO_5026736172" evidence="2">
    <location>
        <begin position="22"/>
        <end position="162"/>
    </location>
</feature>
<feature type="signal peptide" evidence="2">
    <location>
        <begin position="1"/>
        <end position="21"/>
    </location>
</feature>
<feature type="repeat" description="TPR" evidence="1">
    <location>
        <begin position="68"/>
        <end position="101"/>
    </location>
</feature>
<dbReference type="SMART" id="SM00028">
    <property type="entry name" value="TPR"/>
    <property type="match status" value="1"/>
</dbReference>
<dbReference type="EMBL" id="CP053069">
    <property type="protein sequence ID" value="QJR09482.1"/>
    <property type="molecule type" value="Genomic_DNA"/>
</dbReference>
<evidence type="ECO:0000256" key="2">
    <source>
        <dbReference type="SAM" id="SignalP"/>
    </source>
</evidence>
<dbReference type="InterPro" id="IPR011990">
    <property type="entry name" value="TPR-like_helical_dom_sf"/>
</dbReference>
<evidence type="ECO:0000313" key="4">
    <source>
        <dbReference type="Proteomes" id="UP000501534"/>
    </source>
</evidence>
<name>A0A6M4GQS9_9PROT</name>
<dbReference type="PROSITE" id="PS50005">
    <property type="entry name" value="TPR"/>
    <property type="match status" value="1"/>
</dbReference>
<gene>
    <name evidence="3" type="ORF">DSM104443_00526</name>
</gene>
<evidence type="ECO:0000256" key="1">
    <source>
        <dbReference type="PROSITE-ProRule" id="PRU00339"/>
    </source>
</evidence>
<keyword evidence="2" id="KW-0732">Signal</keyword>
<evidence type="ECO:0000313" key="3">
    <source>
        <dbReference type="EMBL" id="QJR09482.1"/>
    </source>
</evidence>
<proteinExistence type="predicted"/>
<dbReference type="SUPFAM" id="SSF48452">
    <property type="entry name" value="TPR-like"/>
    <property type="match status" value="1"/>
</dbReference>
<dbReference type="Gene3D" id="1.25.40.10">
    <property type="entry name" value="Tetratricopeptide repeat domain"/>
    <property type="match status" value="1"/>
</dbReference>
<dbReference type="RefSeq" id="WP_171089222.1">
    <property type="nucleotide sequence ID" value="NZ_CP053069.1"/>
</dbReference>
<dbReference type="PROSITE" id="PS50293">
    <property type="entry name" value="TPR_REGION"/>
    <property type="match status" value="1"/>
</dbReference>
<accession>A0A6M4GQS9</accession>
<dbReference type="Proteomes" id="UP000501534">
    <property type="component" value="Chromosome"/>
</dbReference>
<keyword evidence="4" id="KW-1185">Reference proteome</keyword>
<protein>
    <submittedName>
        <fullName evidence="3">Uncharacterized protein</fullName>
    </submittedName>
</protein>
<organism evidence="3 4">
    <name type="scientific">Usitatibacter rugosus</name>
    <dbReference type="NCBI Taxonomy" id="2732067"/>
    <lineage>
        <taxon>Bacteria</taxon>
        <taxon>Pseudomonadati</taxon>
        <taxon>Pseudomonadota</taxon>
        <taxon>Betaproteobacteria</taxon>
        <taxon>Nitrosomonadales</taxon>
        <taxon>Usitatibacteraceae</taxon>
        <taxon>Usitatibacter</taxon>
    </lineage>
</organism>
<reference evidence="3 4" key="1">
    <citation type="submission" date="2020-04" db="EMBL/GenBank/DDBJ databases">
        <title>Usitatibacter rugosus gen. nov., sp. nov. and Usitatibacter palustris sp. nov., novel members of Usitatibacteraceae fam. nov. within the order Nitrosomonadales isolated from soil.</title>
        <authorList>
            <person name="Huber K.J."/>
            <person name="Neumann-Schaal M."/>
            <person name="Geppert A."/>
            <person name="Luckner M."/>
            <person name="Wanner G."/>
            <person name="Overmann J."/>
        </authorList>
    </citation>
    <scope>NUCLEOTIDE SEQUENCE [LARGE SCALE GENOMIC DNA]</scope>
    <source>
        <strain evidence="3 4">0125_3</strain>
    </source>
</reference>
<dbReference type="KEGG" id="uru:DSM104443_00526"/>
<dbReference type="InterPro" id="IPR019734">
    <property type="entry name" value="TPR_rpt"/>
</dbReference>
<dbReference type="AlphaFoldDB" id="A0A6M4GQS9"/>
<dbReference type="Pfam" id="PF00515">
    <property type="entry name" value="TPR_1"/>
    <property type="match status" value="1"/>
</dbReference>